<dbReference type="RefSeq" id="WP_347298835.1">
    <property type="nucleotide sequence ID" value="NZ_JAFREL020000001.1"/>
</dbReference>
<accession>A0ABV0EN09</accession>
<gene>
    <name evidence="4" type="ORF">JZO67_001960</name>
</gene>
<organism evidence="4 5">
    <name type="scientific">Candidatus Enterococcus ferrettii</name>
    <dbReference type="NCBI Taxonomy" id="2815324"/>
    <lineage>
        <taxon>Bacteria</taxon>
        <taxon>Bacillati</taxon>
        <taxon>Bacillota</taxon>
        <taxon>Bacilli</taxon>
        <taxon>Lactobacillales</taxon>
        <taxon>Enterococcaceae</taxon>
        <taxon>Enterococcus</taxon>
    </lineage>
</organism>
<feature type="signal peptide" evidence="3">
    <location>
        <begin position="1"/>
        <end position="23"/>
    </location>
</feature>
<feature type="region of interest" description="Disordered" evidence="1">
    <location>
        <begin position="34"/>
        <end position="102"/>
    </location>
</feature>
<evidence type="ECO:0000313" key="5">
    <source>
        <dbReference type="Proteomes" id="UP000664357"/>
    </source>
</evidence>
<keyword evidence="5" id="KW-1185">Reference proteome</keyword>
<dbReference type="Proteomes" id="UP000664357">
    <property type="component" value="Unassembled WGS sequence"/>
</dbReference>
<evidence type="ECO:0000256" key="2">
    <source>
        <dbReference type="SAM" id="Phobius"/>
    </source>
</evidence>
<keyword evidence="2" id="KW-0472">Membrane</keyword>
<keyword evidence="2" id="KW-0812">Transmembrane</keyword>
<proteinExistence type="predicted"/>
<name>A0ABV0EN09_9ENTE</name>
<comment type="caution">
    <text evidence="4">The sequence shown here is derived from an EMBL/GenBank/DDBJ whole genome shotgun (WGS) entry which is preliminary data.</text>
</comment>
<feature type="transmembrane region" description="Helical" evidence="2">
    <location>
        <begin position="2100"/>
        <end position="2120"/>
    </location>
</feature>
<sequence length="2128" mass="236472">MKKRIVKFLVAMLLFQQIIPAMNIVSAETLDEDQLPSQEEVIESENTKEEILESSTESDNDSIDEAVPSKSSQAGIADSVNSASDQANITPEASGDQTGTTSEIRSHLKGTFVPMGLTSEPTPDIKIDYEQGRLTGFETAASYELRFGTPPISVSGVDSYLITDDMYNKVWSIVRLGDNINTQESKAQQLTIKGRQQLYDMQITVVDESEKDKKDGQLKGVTLGHEYRKEGETSWTKGSINGQIKDLESGKYEIRYAASNATEKFASNIVTKTIAAGIAREETPNIGIDYEQGRLTGFEATASYELRFGTPPISVSGADSYLITDDMYNKVWSIVRLGDNINTQESKAQQLTIKNRQKLYENQITAIDESEKDKKDGQLKGVTLEHEYRKEGATSWNPGSINGQITDLEPGKYEIRYAASNAKEKFASNIVTKIITAGLAREETPNVGIDYEQGRLTGFETAASYELRFGTPPISVSGADSYLITDDMYNKVWSIVRLGDNINTQESKAQQLTIKNRQKLYENQITAIDESEKDKKDGQLKGVTLEHEYRKEGATSWNPGSTNGQIKDLESGKYEIRYAASNAKEKFASNIVTKTINAGLAREETPNVGIDYEQGRLTGFEVTASYELRFGTPPISVSGVENYSITEDMYSKGWNIVRLGNSSTTQESQAQQLTIKGRQKLYDMQIAVVDESEKDKKDGQLKGVTLEHEYRKEGATSWTQGSINGQITDLGPGKYEIRYAASNAKEKFASNIVTKIINAGLAREETPNVGIDYEQGRLTGFEVTASYELRFGQTIIPVSGVENCSIPEDMYSKGWNIVRLGNSSTTQESQAQQLTIKGRQKLIESSIIVVDESEKDKKDGQLKGVTLEHEYRKEGATSWTQGSINGQIKDLESGKYEIRYAASNAKEKFASNIVTKTIAAGLPREETPNVGIDYEQGRLTGFETAASYELRFGTPPISVSGVESFQIAADMHSKVWNIVRLGDNTSTQESQAQQLTIKGRQQLVESSIIVVDESEKNKKDGQLKGVTLEHEYRKEGSTSWTQGNTNGQIKDLESGKYEIRYAASNAKEKFASNIVTKTINAGLPREETPNVGIDYERGHLTGFETTASYELRFGNKKIPVSGVKTYQIVGDMYSKVWNIVRLGNNSTTQESKAQELTIKGRQQLVESSITVIDESEKGKKDGQLKGVSLEHEYCKEGATSWIQGSTNGQIKEMEPGKYEIRYAASNAKEKFASNIVTKTIAAGLAREETPKISIDYEQGRLTGFETTASYELRFGSSTISVSGVDNFQITADMHSKVWNIVRLGDNTNTQESQAQQLTIKGRQQLVESSIIVVDESEKDKKDGQLKGVSLEHEYRKEGVTNWTQGSANGQIKDLEPGKYEIRYAASNAKEKFASNIVTKTIAAGLAREETPKISIDYEQGCLTGFETTASYELRFGLSPISVSGVDNFQITADMHSKVWNIVRLGDNINTQESQAQKLTIKGRQQLVELSIIVVDESEKDKKDGQLKGVSLEHEYRKEGSTSWTQGSANGQIKDLEPGKYEIRYAASNAREKFASNIVAKTIAAGLIREELPELTIDYGSEQLLQLDPTATYELKELSTTKLTNLITILPGNTSFSITDSMLGKKWSVLRKARSTDYMDSQEQTIYLDKRSEIKLENFTAIKETQPGAKDGKLQNIFENAQYRKKGDITWQDGTAGGEIEQLEETLYEIRYKANAAQRIFASKIVEINLAAGLIQKVTPEIKIDYEREVLYNFLENEPYKIATYTGGKWVYTDQPIAKEIPIKEEMLDVWTYITIEEVKGVSVASKEQRIKLSARQTINEEAILAENTSHIGAADGKLFNVFVSMEYRKVDDKTWNQGTSDGTITNLTAGNYEIRYTGSNTEQKFASRIITKEIKEEVAKEPTPKVTINYENEALENLDAAARYRIATKDEKYEIQGKDIHSIDKKMFGKECSIVRTGEAGKTVDSDPQLLTIKARPILEESSIQPFNESGNKKQDGQLKGVNLDMEYRAENTKNWLAGTAEGLIKNLPAASYEIRYVASNVKEQFASLSIKKTIGTNAETENEQVLTKFGGGQSSKAITPTVSRKETNEKVLLKTGDSYSHILNLAGLGLLLSVACYWIRRKSKENS</sequence>
<feature type="chain" id="PRO_5045059280" evidence="3">
    <location>
        <begin position="24"/>
        <end position="2128"/>
    </location>
</feature>
<keyword evidence="3" id="KW-0732">Signal</keyword>
<dbReference type="EMBL" id="JAFREL020000001">
    <property type="protein sequence ID" value="MEO1770009.1"/>
    <property type="molecule type" value="Genomic_DNA"/>
</dbReference>
<reference evidence="4 5" key="1">
    <citation type="submission" date="2021-03" db="EMBL/GenBank/DDBJ databases">
        <authorList>
            <person name="Gilmore M.S."/>
            <person name="Schwartzman J."/>
            <person name="Van Tyne D."/>
            <person name="Martin M."/>
            <person name="Earl A.M."/>
            <person name="Manson A.L."/>
            <person name="Straub T."/>
            <person name="Salamzade R."/>
            <person name="Saavedra J."/>
            <person name="Lebreton F."/>
            <person name="Prichula J."/>
            <person name="Schaufler K."/>
            <person name="Gaca A."/>
            <person name="Sgardioli B."/>
            <person name="Wagenaar J."/>
            <person name="Strong T."/>
        </authorList>
    </citation>
    <scope>NUCLEOTIDE SEQUENCE [LARGE SCALE GENOMIC DNA]</scope>
    <source>
        <strain evidence="4 5">665A</strain>
    </source>
</reference>
<evidence type="ECO:0000313" key="4">
    <source>
        <dbReference type="EMBL" id="MEO1770009.1"/>
    </source>
</evidence>
<protein>
    <submittedName>
        <fullName evidence="4">Uncharacterized protein</fullName>
    </submittedName>
</protein>
<keyword evidence="2" id="KW-1133">Transmembrane helix</keyword>
<evidence type="ECO:0000256" key="1">
    <source>
        <dbReference type="SAM" id="MobiDB-lite"/>
    </source>
</evidence>
<feature type="compositionally biased region" description="Polar residues" evidence="1">
    <location>
        <begin position="69"/>
        <end position="102"/>
    </location>
</feature>
<reference evidence="4 5" key="2">
    <citation type="submission" date="2024-02" db="EMBL/GenBank/DDBJ databases">
        <title>The Genome Sequence of Enterococcus sp. DIV0159.</title>
        <authorList>
            <person name="Earl A."/>
            <person name="Manson A."/>
            <person name="Gilmore M."/>
            <person name="Sanders J."/>
            <person name="Shea T."/>
            <person name="Howe W."/>
            <person name="Livny J."/>
            <person name="Cuomo C."/>
            <person name="Neafsey D."/>
            <person name="Birren B."/>
        </authorList>
    </citation>
    <scope>NUCLEOTIDE SEQUENCE [LARGE SCALE GENOMIC DNA]</scope>
    <source>
        <strain evidence="4 5">665A</strain>
    </source>
</reference>
<evidence type="ECO:0000256" key="3">
    <source>
        <dbReference type="SAM" id="SignalP"/>
    </source>
</evidence>